<evidence type="ECO:0000313" key="2">
    <source>
        <dbReference type="EMBL" id="EDL87458.1"/>
    </source>
</evidence>
<reference evidence="3" key="1">
    <citation type="submission" date="2005-09" db="EMBL/GenBank/DDBJ databases">
        <authorList>
            <person name="Mural R.J."/>
            <person name="Li P.W."/>
            <person name="Adams M.D."/>
            <person name="Amanatides P.G."/>
            <person name="Baden-Tillson H."/>
            <person name="Barnstead M."/>
            <person name="Chin S.H."/>
            <person name="Dew I."/>
            <person name="Evans C.A."/>
            <person name="Ferriera S."/>
            <person name="Flanigan M."/>
            <person name="Fosler C."/>
            <person name="Glodek A."/>
            <person name="Gu Z."/>
            <person name="Holt R.A."/>
            <person name="Jennings D."/>
            <person name="Kraft C.L."/>
            <person name="Lu F."/>
            <person name="Nguyen T."/>
            <person name="Nusskern D.R."/>
            <person name="Pfannkoch C.M."/>
            <person name="Sitter C."/>
            <person name="Sutton G.G."/>
            <person name="Venter J.C."/>
            <person name="Wang Z."/>
            <person name="Woodage T."/>
            <person name="Zheng X.H."/>
            <person name="Zhong F."/>
        </authorList>
    </citation>
    <scope>NUCLEOTIDE SEQUENCE [LARGE SCALE GENOMIC DNA]</scope>
    <source>
        <strain>BN</strain>
        <strain evidence="3">Sprague-Dawley</strain>
    </source>
</reference>
<accession>A6K9G5</accession>
<dbReference type="Proteomes" id="UP000234681">
    <property type="component" value="Chromosome 17"/>
</dbReference>
<feature type="compositionally biased region" description="Basic and acidic residues" evidence="1">
    <location>
        <begin position="1"/>
        <end position="13"/>
    </location>
</feature>
<protein>
    <submittedName>
        <fullName evidence="2">RCG45309</fullName>
    </submittedName>
</protein>
<organism evidence="2 3">
    <name type="scientific">Rattus norvegicus</name>
    <name type="common">Rat</name>
    <dbReference type="NCBI Taxonomy" id="10116"/>
    <lineage>
        <taxon>Eukaryota</taxon>
        <taxon>Metazoa</taxon>
        <taxon>Chordata</taxon>
        <taxon>Craniata</taxon>
        <taxon>Vertebrata</taxon>
        <taxon>Euteleostomi</taxon>
        <taxon>Mammalia</taxon>
        <taxon>Eutheria</taxon>
        <taxon>Euarchontoglires</taxon>
        <taxon>Glires</taxon>
        <taxon>Rodentia</taxon>
        <taxon>Myomorpha</taxon>
        <taxon>Muroidea</taxon>
        <taxon>Muridae</taxon>
        <taxon>Murinae</taxon>
        <taxon>Rattus</taxon>
    </lineage>
</organism>
<evidence type="ECO:0000313" key="3">
    <source>
        <dbReference type="Proteomes" id="UP000234681"/>
    </source>
</evidence>
<feature type="region of interest" description="Disordered" evidence="1">
    <location>
        <begin position="1"/>
        <end position="24"/>
    </location>
</feature>
<sequence length="36" mass="4291">MKNWKSKLEETASQRRARHVSSSEKRLTGWFIKVNT</sequence>
<name>A6K9G5_RAT</name>
<dbReference type="AlphaFoldDB" id="A6K9G5"/>
<evidence type="ECO:0000256" key="1">
    <source>
        <dbReference type="SAM" id="MobiDB-lite"/>
    </source>
</evidence>
<feature type="non-terminal residue" evidence="2">
    <location>
        <position position="36"/>
    </location>
</feature>
<gene>
    <name evidence="2" type="ORF">rCG_45309</name>
</gene>
<dbReference type="EMBL" id="CH474030">
    <property type="protein sequence ID" value="EDL87458.1"/>
    <property type="molecule type" value="Genomic_DNA"/>
</dbReference>
<proteinExistence type="predicted"/>